<organism evidence="1 2">
    <name type="scientific">Chryseobacterium caseinilyticum</name>
    <dbReference type="NCBI Taxonomy" id="2771428"/>
    <lineage>
        <taxon>Bacteria</taxon>
        <taxon>Pseudomonadati</taxon>
        <taxon>Bacteroidota</taxon>
        <taxon>Flavobacteriia</taxon>
        <taxon>Flavobacteriales</taxon>
        <taxon>Weeksellaceae</taxon>
        <taxon>Chryseobacterium group</taxon>
        <taxon>Chryseobacterium</taxon>
    </lineage>
</organism>
<dbReference type="RefSeq" id="WP_191737124.1">
    <property type="nucleotide sequence ID" value="NZ_JACYFS010000003.1"/>
</dbReference>
<dbReference type="PROSITE" id="PS51257">
    <property type="entry name" value="PROKAR_LIPOPROTEIN"/>
    <property type="match status" value="1"/>
</dbReference>
<evidence type="ECO:0000313" key="1">
    <source>
        <dbReference type="EMBL" id="MBD8083195.1"/>
    </source>
</evidence>
<evidence type="ECO:0000313" key="2">
    <source>
        <dbReference type="Proteomes" id="UP000637299"/>
    </source>
</evidence>
<proteinExistence type="predicted"/>
<dbReference type="EMBL" id="JACYFS010000003">
    <property type="protein sequence ID" value="MBD8083195.1"/>
    <property type="molecule type" value="Genomic_DNA"/>
</dbReference>
<dbReference type="Proteomes" id="UP000637299">
    <property type="component" value="Unassembled WGS sequence"/>
</dbReference>
<protein>
    <recommendedName>
        <fullName evidence="3">Lipoprotein</fullName>
    </recommendedName>
</protein>
<gene>
    <name evidence="1" type="ORF">IC610_12295</name>
</gene>
<keyword evidence="2" id="KW-1185">Reference proteome</keyword>
<comment type="caution">
    <text evidence="1">The sequence shown here is derived from an EMBL/GenBank/DDBJ whole genome shotgun (WGS) entry which is preliminary data.</text>
</comment>
<evidence type="ECO:0008006" key="3">
    <source>
        <dbReference type="Google" id="ProtNLM"/>
    </source>
</evidence>
<name>A0ABR8ZD16_9FLAO</name>
<accession>A0ABR8ZD16</accession>
<sequence length="140" mass="16483">MRLFSISVLVCIIYSCSGNNFSQYSQYNTKAYCYEDQQYLCLSNDSLKLKFVSFGGFKFASSDEEFKRLNKKKPKFKNILFYGDDRYIKTDYYVLLDNKKRKKGYAYKDSIIGNRHFTVAVNDSCHESNKKFLLKGLRNL</sequence>
<reference evidence="1 2" key="1">
    <citation type="submission" date="2020-09" db="EMBL/GenBank/DDBJ databases">
        <title>Genome seq and assembly of Chryseobacterium sp.</title>
        <authorList>
            <person name="Chhetri G."/>
        </authorList>
    </citation>
    <scope>NUCLEOTIDE SEQUENCE [LARGE SCALE GENOMIC DNA]</scope>
    <source>
        <strain evidence="1 2">GCR10</strain>
    </source>
</reference>